<feature type="non-terminal residue" evidence="1">
    <location>
        <position position="1"/>
    </location>
</feature>
<keyword evidence="2" id="KW-1185">Reference proteome</keyword>
<proteinExistence type="predicted"/>
<reference evidence="1 2" key="1">
    <citation type="submission" date="2021-05" db="EMBL/GenBank/DDBJ databases">
        <title>Genome Assembly of Synthetic Allotetraploid Brassica napus Reveals Homoeologous Exchanges between Subgenomes.</title>
        <authorList>
            <person name="Davis J.T."/>
        </authorList>
    </citation>
    <scope>NUCLEOTIDE SEQUENCE [LARGE SCALE GENOMIC DNA]</scope>
    <source>
        <strain evidence="2">cv. Da-Ae</strain>
        <tissue evidence="1">Seedling</tissue>
    </source>
</reference>
<dbReference type="Proteomes" id="UP000824890">
    <property type="component" value="Unassembled WGS sequence"/>
</dbReference>
<evidence type="ECO:0000313" key="1">
    <source>
        <dbReference type="EMBL" id="KAH0879982.1"/>
    </source>
</evidence>
<dbReference type="EMBL" id="JAGKQM010000015">
    <property type="protein sequence ID" value="KAH0879982.1"/>
    <property type="molecule type" value="Genomic_DNA"/>
</dbReference>
<comment type="caution">
    <text evidence="1">The sequence shown here is derived from an EMBL/GenBank/DDBJ whole genome shotgun (WGS) entry which is preliminary data.</text>
</comment>
<organism evidence="1 2">
    <name type="scientific">Brassica napus</name>
    <name type="common">Rape</name>
    <dbReference type="NCBI Taxonomy" id="3708"/>
    <lineage>
        <taxon>Eukaryota</taxon>
        <taxon>Viridiplantae</taxon>
        <taxon>Streptophyta</taxon>
        <taxon>Embryophyta</taxon>
        <taxon>Tracheophyta</taxon>
        <taxon>Spermatophyta</taxon>
        <taxon>Magnoliopsida</taxon>
        <taxon>eudicotyledons</taxon>
        <taxon>Gunneridae</taxon>
        <taxon>Pentapetalae</taxon>
        <taxon>rosids</taxon>
        <taxon>malvids</taxon>
        <taxon>Brassicales</taxon>
        <taxon>Brassicaceae</taxon>
        <taxon>Brassiceae</taxon>
        <taxon>Brassica</taxon>
    </lineage>
</organism>
<gene>
    <name evidence="1" type="ORF">HID58_067376</name>
</gene>
<accession>A0ABQ7ZIS2</accession>
<feature type="non-terminal residue" evidence="1">
    <location>
        <position position="169"/>
    </location>
</feature>
<evidence type="ECO:0000313" key="2">
    <source>
        <dbReference type="Proteomes" id="UP000824890"/>
    </source>
</evidence>
<name>A0ABQ7ZIS2_BRANA</name>
<sequence>AYQISATCGVVENRKPFKFFNFLTEHEVPLREINMNNFGNIRNRTKEAFEELCQHQTQVLLNPTSASYFAEAEASTRMQRLTLIEEKFVMQKSRIRWFTVGNQNTTFYHNVVLERSARNIIQILHTADGVPLLATEDIKHEAVNYFQKFLQADPTSSATSSYDELRDLL</sequence>
<protein>
    <submittedName>
        <fullName evidence="1">Uncharacterized protein</fullName>
    </submittedName>
</protein>